<accession>A0A1I1L3I2</accession>
<dbReference type="GO" id="GO:0046872">
    <property type="term" value="F:metal ion binding"/>
    <property type="evidence" value="ECO:0007669"/>
    <property type="project" value="UniProtKB-KW"/>
</dbReference>
<evidence type="ECO:0000313" key="5">
    <source>
        <dbReference type="EMBL" id="SFC67616.1"/>
    </source>
</evidence>
<evidence type="ECO:0000313" key="6">
    <source>
        <dbReference type="Proteomes" id="UP000199514"/>
    </source>
</evidence>
<dbReference type="OrthoDB" id="394960at2"/>
<feature type="binding site" evidence="3">
    <location>
        <position position="177"/>
    </location>
    <ligand>
        <name>Zn(2+)</name>
        <dbReference type="ChEBI" id="CHEBI:29105"/>
    </ligand>
</feature>
<dbReference type="InterPro" id="IPR050134">
    <property type="entry name" value="NAD-dep_sirtuin_deacylases"/>
</dbReference>
<feature type="domain" description="Deacetylase sirtuin-type" evidence="4">
    <location>
        <begin position="1"/>
        <end position="285"/>
    </location>
</feature>
<evidence type="ECO:0000256" key="3">
    <source>
        <dbReference type="PROSITE-ProRule" id="PRU00236"/>
    </source>
</evidence>
<dbReference type="InterPro" id="IPR026591">
    <property type="entry name" value="Sirtuin_cat_small_dom_sf"/>
</dbReference>
<keyword evidence="3" id="KW-0862">Zinc</keyword>
<dbReference type="Gene3D" id="3.30.1600.10">
    <property type="entry name" value="SIR2/SIRT2 'Small Domain"/>
    <property type="match status" value="1"/>
</dbReference>
<dbReference type="AlphaFoldDB" id="A0A1I1L3I2"/>
<proteinExistence type="predicted"/>
<reference evidence="5 6" key="1">
    <citation type="submission" date="2016-10" db="EMBL/GenBank/DDBJ databases">
        <authorList>
            <person name="de Groot N.N."/>
        </authorList>
    </citation>
    <scope>NUCLEOTIDE SEQUENCE [LARGE SCALE GENOMIC DNA]</scope>
    <source>
        <strain evidence="5 6">DSM 6793</strain>
    </source>
</reference>
<organism evidence="5 6">
    <name type="scientific">Flexibacter flexilis DSM 6793</name>
    <dbReference type="NCBI Taxonomy" id="927664"/>
    <lineage>
        <taxon>Bacteria</taxon>
        <taxon>Pseudomonadati</taxon>
        <taxon>Bacteroidota</taxon>
        <taxon>Cytophagia</taxon>
        <taxon>Cytophagales</taxon>
        <taxon>Flexibacteraceae</taxon>
        <taxon>Flexibacter</taxon>
    </lineage>
</organism>
<dbReference type="PANTHER" id="PTHR11085:SF10">
    <property type="entry name" value="NAD-DEPENDENT PROTEIN DEACYLASE SIRTUIN-5, MITOCHONDRIAL-RELATED"/>
    <property type="match status" value="1"/>
</dbReference>
<dbReference type="PROSITE" id="PS50305">
    <property type="entry name" value="SIRTUIN"/>
    <property type="match status" value="1"/>
</dbReference>
<dbReference type="Proteomes" id="UP000199514">
    <property type="component" value="Unassembled WGS sequence"/>
</dbReference>
<keyword evidence="3" id="KW-0479">Metal-binding</keyword>
<dbReference type="GO" id="GO:0070403">
    <property type="term" value="F:NAD+ binding"/>
    <property type="evidence" value="ECO:0007669"/>
    <property type="project" value="TreeGrafter"/>
</dbReference>
<feature type="binding site" evidence="3">
    <location>
        <position position="143"/>
    </location>
    <ligand>
        <name>Zn(2+)</name>
        <dbReference type="ChEBI" id="CHEBI:29105"/>
    </ligand>
</feature>
<sequence length="285" mass="32312">MATNFVEILKTAAQKIKEAPAVLIGAGAGMSAAAGIDYTDEARFRQLFPVMHRRGFHNNYELMGFQGLSEAIMWGYHAMHVQHVAYDNQTAEVYQDLLALVRSKDYFVLTSNVDTMFAKNGFDPERIFTPQGNYKLMQCLRPCSQETYDTRPFLDKLLANLDPVTHEITDLTAIPRCPKCGGAMFMNVRGGHWFIEKPYQTQRQQFQQWVQAHLGSPLVLMDMGTGFNTPSVVRWPMEQITHHNPEAFLLRFNLDHPAVPAQIASRSLEIGMPIDAALREVVRNH</sequence>
<dbReference type="PANTHER" id="PTHR11085">
    <property type="entry name" value="NAD-DEPENDENT PROTEIN DEACYLASE SIRTUIN-5, MITOCHONDRIAL-RELATED"/>
    <property type="match status" value="1"/>
</dbReference>
<comment type="caution">
    <text evidence="3">Lacks conserved residue(s) required for the propagation of feature annotation.</text>
</comment>
<dbReference type="Gene3D" id="3.40.50.1220">
    <property type="entry name" value="TPP-binding domain"/>
    <property type="match status" value="1"/>
</dbReference>
<dbReference type="STRING" id="927664.SAMN05421780_10843"/>
<dbReference type="RefSeq" id="WP_091513751.1">
    <property type="nucleotide sequence ID" value="NZ_FOLE01000008.1"/>
</dbReference>
<feature type="binding site" evidence="3">
    <location>
        <position position="139"/>
    </location>
    <ligand>
        <name>Zn(2+)</name>
        <dbReference type="ChEBI" id="CHEBI:29105"/>
    </ligand>
</feature>
<evidence type="ECO:0000256" key="1">
    <source>
        <dbReference type="ARBA" id="ARBA00022679"/>
    </source>
</evidence>
<dbReference type="GO" id="GO:0017136">
    <property type="term" value="F:histone deacetylase activity, NAD-dependent"/>
    <property type="evidence" value="ECO:0007669"/>
    <property type="project" value="TreeGrafter"/>
</dbReference>
<dbReference type="SUPFAM" id="SSF52467">
    <property type="entry name" value="DHS-like NAD/FAD-binding domain"/>
    <property type="match status" value="1"/>
</dbReference>
<keyword evidence="2" id="KW-0520">NAD</keyword>
<feature type="binding site" evidence="3">
    <location>
        <position position="180"/>
    </location>
    <ligand>
        <name>Zn(2+)</name>
        <dbReference type="ChEBI" id="CHEBI:29105"/>
    </ligand>
</feature>
<dbReference type="EMBL" id="FOLE01000008">
    <property type="protein sequence ID" value="SFC67616.1"/>
    <property type="molecule type" value="Genomic_DNA"/>
</dbReference>
<gene>
    <name evidence="5" type="ORF">SAMN05421780_10843</name>
</gene>
<protein>
    <submittedName>
        <fullName evidence="5">NAD-dependent protein deacetylase, SIR2 family</fullName>
    </submittedName>
</protein>
<dbReference type="InterPro" id="IPR026590">
    <property type="entry name" value="Ssirtuin_cat_dom"/>
</dbReference>
<dbReference type="InterPro" id="IPR029035">
    <property type="entry name" value="DHS-like_NAD/FAD-binding_dom"/>
</dbReference>
<evidence type="ECO:0000256" key="2">
    <source>
        <dbReference type="ARBA" id="ARBA00023027"/>
    </source>
</evidence>
<keyword evidence="1" id="KW-0808">Transferase</keyword>
<evidence type="ECO:0000259" key="4">
    <source>
        <dbReference type="PROSITE" id="PS50305"/>
    </source>
</evidence>
<keyword evidence="6" id="KW-1185">Reference proteome</keyword>
<name>A0A1I1L3I2_9BACT</name>